<dbReference type="InterPro" id="IPR036582">
    <property type="entry name" value="Mao_N_sf"/>
</dbReference>
<feature type="domain" description="Copper amine oxidase-like N-terminal" evidence="2">
    <location>
        <begin position="58"/>
        <end position="167"/>
    </location>
</feature>
<feature type="chain" id="PRO_5045209529" evidence="1">
    <location>
        <begin position="25"/>
        <end position="447"/>
    </location>
</feature>
<proteinExistence type="predicted"/>
<evidence type="ECO:0000259" key="2">
    <source>
        <dbReference type="Pfam" id="PF07833"/>
    </source>
</evidence>
<reference evidence="3 4" key="1">
    <citation type="submission" date="2021-01" db="EMBL/GenBank/DDBJ databases">
        <title>Tumebacillus sp. strain ITR2 16S ribosomal RNA gene Genome sequencing and assembly.</title>
        <authorList>
            <person name="Kang M."/>
        </authorList>
    </citation>
    <scope>NUCLEOTIDE SEQUENCE [LARGE SCALE GENOMIC DNA]</scope>
    <source>
        <strain evidence="3 4">ITR2</strain>
    </source>
</reference>
<dbReference type="SUPFAM" id="SSF55383">
    <property type="entry name" value="Copper amine oxidase, domain N"/>
    <property type="match status" value="1"/>
</dbReference>
<dbReference type="RefSeq" id="WP_201633831.1">
    <property type="nucleotide sequence ID" value="NZ_JAEQNB010000002.1"/>
</dbReference>
<dbReference type="EMBL" id="JAEQNB010000002">
    <property type="protein sequence ID" value="MBL0386771.1"/>
    <property type="molecule type" value="Genomic_DNA"/>
</dbReference>
<keyword evidence="1" id="KW-0732">Signal</keyword>
<evidence type="ECO:0000256" key="1">
    <source>
        <dbReference type="SAM" id="SignalP"/>
    </source>
</evidence>
<protein>
    <submittedName>
        <fullName evidence="3">Copper amine oxidase N-terminal domain-containing protein</fullName>
    </submittedName>
</protein>
<accession>A0ABS1J926</accession>
<sequence>MKSRKKWMVAGAALVLLLSGFVSPKATFAAKVTAESTFTDFAFNGNWGFLGDGYTVISYQDHMYVPARFVAEQMGADVSWDEATQTVRFQSGKGSTISPPATYQPAKGAITVDTRGVRFVFDGQEKKLDEGYVAISYQDHVYVPARFVAENLGALVQWSESDRLVNIVSLPESNGLAWLQAFAAKHPGELIGAVKSGIKFSSTGDAYTAVVTRKEGHVPDGVYFVKSDGSETKLQSKFETGATIQTVAQGEQTLTLISGGAGMHGMWLSAYSLGDGGKPVEVENFFGDIRADVFTLDGKLKVVVSSRDYDATGSSKEELYEYNPASHAFDKLAAYTNEYTKGAYQNPDAGAYDTLWQMRGYYAGDEGGGIPNEWNSHAAQTMNAAIPKLSWLKEPVNRSDLRVLTTVQDSTADKKTYRYTQGDHSVGITLVQVQGKGWVVDTIDPEM</sequence>
<gene>
    <name evidence="3" type="ORF">JJB07_08910</name>
</gene>
<dbReference type="Pfam" id="PF07833">
    <property type="entry name" value="Cu_amine_oxidN1"/>
    <property type="match status" value="1"/>
</dbReference>
<name>A0ABS1J926_9BACL</name>
<dbReference type="InterPro" id="IPR012854">
    <property type="entry name" value="Cu_amine_oxidase-like_N"/>
</dbReference>
<organism evidence="3 4">
    <name type="scientific">Tumebacillus amylolyticus</name>
    <dbReference type="NCBI Taxonomy" id="2801339"/>
    <lineage>
        <taxon>Bacteria</taxon>
        <taxon>Bacillati</taxon>
        <taxon>Bacillota</taxon>
        <taxon>Bacilli</taxon>
        <taxon>Bacillales</taxon>
        <taxon>Alicyclobacillaceae</taxon>
        <taxon>Tumebacillus</taxon>
    </lineage>
</organism>
<dbReference type="Gene3D" id="3.30.457.10">
    <property type="entry name" value="Copper amine oxidase-like, N-terminal domain"/>
    <property type="match status" value="1"/>
</dbReference>
<dbReference type="Proteomes" id="UP000602284">
    <property type="component" value="Unassembled WGS sequence"/>
</dbReference>
<evidence type="ECO:0000313" key="4">
    <source>
        <dbReference type="Proteomes" id="UP000602284"/>
    </source>
</evidence>
<comment type="caution">
    <text evidence="3">The sequence shown here is derived from an EMBL/GenBank/DDBJ whole genome shotgun (WGS) entry which is preliminary data.</text>
</comment>
<evidence type="ECO:0000313" key="3">
    <source>
        <dbReference type="EMBL" id="MBL0386771.1"/>
    </source>
</evidence>
<feature type="signal peptide" evidence="1">
    <location>
        <begin position="1"/>
        <end position="24"/>
    </location>
</feature>
<keyword evidence="4" id="KW-1185">Reference proteome</keyword>